<dbReference type="EMBL" id="BJVR01000001">
    <property type="protein sequence ID" value="GEL48934.1"/>
    <property type="molecule type" value="Genomic_DNA"/>
</dbReference>
<accession>A0A511FK30</accession>
<proteinExistence type="predicted"/>
<dbReference type="AlphaFoldDB" id="A0A511FK30"/>
<name>A0A511FK30_9PROT</name>
<gene>
    <name evidence="1" type="ORF">ATR01nite_00090</name>
</gene>
<evidence type="ECO:0000313" key="1">
    <source>
        <dbReference type="EMBL" id="GEL48934.1"/>
    </source>
</evidence>
<reference evidence="1 2" key="1">
    <citation type="submission" date="2019-07" db="EMBL/GenBank/DDBJ databases">
        <title>Whole genome shotgun sequence of Acetobacter tropicalis NBRC 16470.</title>
        <authorList>
            <person name="Hosoyama A."/>
            <person name="Uohara A."/>
            <person name="Ohji S."/>
            <person name="Ichikawa N."/>
        </authorList>
    </citation>
    <scope>NUCLEOTIDE SEQUENCE [LARGE SCALE GENOMIC DNA]</scope>
    <source>
        <strain evidence="1 2">NBRC 16470</strain>
    </source>
</reference>
<protein>
    <submittedName>
        <fullName evidence="1">Uncharacterized protein</fullName>
    </submittedName>
</protein>
<organism evidence="1 2">
    <name type="scientific">Acetobacter tropicalis</name>
    <dbReference type="NCBI Taxonomy" id="104102"/>
    <lineage>
        <taxon>Bacteria</taxon>
        <taxon>Pseudomonadati</taxon>
        <taxon>Pseudomonadota</taxon>
        <taxon>Alphaproteobacteria</taxon>
        <taxon>Acetobacterales</taxon>
        <taxon>Acetobacteraceae</taxon>
        <taxon>Acetobacter</taxon>
    </lineage>
</organism>
<dbReference type="Proteomes" id="UP000321800">
    <property type="component" value="Unassembled WGS sequence"/>
</dbReference>
<comment type="caution">
    <text evidence="1">The sequence shown here is derived from an EMBL/GenBank/DDBJ whole genome shotgun (WGS) entry which is preliminary data.</text>
</comment>
<sequence length="73" mass="7795">MVAIVLVRRFCNRREPVTVTFSVFDSVPALESEACFITFDATESWSVEVAWLCVADAAGVTVADVVVEAAVAG</sequence>
<evidence type="ECO:0000313" key="2">
    <source>
        <dbReference type="Proteomes" id="UP000321800"/>
    </source>
</evidence>